<dbReference type="Pfam" id="PF00909">
    <property type="entry name" value="Ammonium_transp"/>
    <property type="match status" value="1"/>
</dbReference>
<keyword evidence="7 9" id="KW-0472">Membrane</keyword>
<gene>
    <name evidence="11" type="ORF">BSTOLATCC_MIC23388</name>
</gene>
<evidence type="ECO:0000256" key="3">
    <source>
        <dbReference type="ARBA" id="ARBA00011036"/>
    </source>
</evidence>
<proteinExistence type="inferred from homology"/>
<keyword evidence="4" id="KW-0813">Transport</keyword>
<dbReference type="InterPro" id="IPR029020">
    <property type="entry name" value="Ammonium/urea_transptr"/>
</dbReference>
<keyword evidence="5 9" id="KW-0812">Transmembrane</keyword>
<feature type="transmembrane region" description="Helical" evidence="9">
    <location>
        <begin position="228"/>
        <end position="251"/>
    </location>
</feature>
<dbReference type="SUPFAM" id="SSF111352">
    <property type="entry name" value="Ammonium transporter"/>
    <property type="match status" value="1"/>
</dbReference>
<dbReference type="EMBL" id="CAJZBQ010000022">
    <property type="protein sequence ID" value="CAG9319179.1"/>
    <property type="molecule type" value="Genomic_DNA"/>
</dbReference>
<dbReference type="GO" id="GO:0008519">
    <property type="term" value="F:ammonium channel activity"/>
    <property type="evidence" value="ECO:0007669"/>
    <property type="project" value="InterPro"/>
</dbReference>
<dbReference type="AlphaFoldDB" id="A0AAU9J1C9"/>
<protein>
    <recommendedName>
        <fullName evidence="10">Ammonium transporter AmtB-like domain-containing protein</fullName>
    </recommendedName>
</protein>
<feature type="transmembrane region" description="Helical" evidence="9">
    <location>
        <begin position="127"/>
        <end position="144"/>
    </location>
</feature>
<dbReference type="GO" id="GO:0005886">
    <property type="term" value="C:plasma membrane"/>
    <property type="evidence" value="ECO:0007669"/>
    <property type="project" value="InterPro"/>
</dbReference>
<evidence type="ECO:0000256" key="8">
    <source>
        <dbReference type="ARBA" id="ARBA00023177"/>
    </source>
</evidence>
<feature type="transmembrane region" description="Helical" evidence="9">
    <location>
        <begin position="164"/>
        <end position="182"/>
    </location>
</feature>
<evidence type="ECO:0000313" key="11">
    <source>
        <dbReference type="EMBL" id="CAG9319179.1"/>
    </source>
</evidence>
<sequence>MSSTQNCPLTFNAVGDVIVFIGLIGLTVMEHGVTRGGFSNYLVMKNWLQFSVGIVAWWLLGYGFAFGNPADSEYIGNEDFGGKHWLTEKSKNHGACASYFALCGFFVLFIINGAISERAKYQVYPWFSWWLMLFVWPVIVAWSWGGGWLDIELNKPLIDNGGAINIHMFAGAFGLIGAIFLGPRPGRFDDPDSDEWKISLPTTYIVGAVLVILGIFGLNISLSPTATARGLAACNSWICGGMSAIVTLKLLTLAKKDLHTHYVAVYQGFIAGMIVISDSAYDTTPWQAGLCGILSGIIFAIGFYFCRLARIDDVMNVTATFFLPGLIGGLLPGFITDANGCFWDGKSGDTLSTQVIAVLVVLGWSLTWAALLFGIMAIFRSLRLDDTVINNKLEGCEIRQRGWQLPGDKETVKETKQ</sequence>
<dbReference type="GO" id="GO:0097272">
    <property type="term" value="P:ammonium homeostasis"/>
    <property type="evidence" value="ECO:0007669"/>
    <property type="project" value="TreeGrafter"/>
</dbReference>
<dbReference type="Gene3D" id="1.10.3430.10">
    <property type="entry name" value="Ammonium transporter AmtB like domains"/>
    <property type="match status" value="1"/>
</dbReference>
<keyword evidence="12" id="KW-1185">Reference proteome</keyword>
<evidence type="ECO:0000256" key="6">
    <source>
        <dbReference type="ARBA" id="ARBA00022989"/>
    </source>
</evidence>
<feature type="transmembrane region" description="Helical" evidence="9">
    <location>
        <begin position="203"/>
        <end position="222"/>
    </location>
</feature>
<dbReference type="PANTHER" id="PTHR11730">
    <property type="entry name" value="AMMONIUM TRANSPORTER"/>
    <property type="match status" value="1"/>
</dbReference>
<keyword evidence="8" id="KW-0924">Ammonia transport</keyword>
<evidence type="ECO:0000256" key="9">
    <source>
        <dbReference type="SAM" id="Phobius"/>
    </source>
</evidence>
<keyword evidence="6 9" id="KW-1133">Transmembrane helix</keyword>
<evidence type="ECO:0000256" key="2">
    <source>
        <dbReference type="ARBA" id="ARBA00005887"/>
    </source>
</evidence>
<evidence type="ECO:0000256" key="7">
    <source>
        <dbReference type="ARBA" id="ARBA00023136"/>
    </source>
</evidence>
<name>A0AAU9J1C9_9CILI</name>
<evidence type="ECO:0000256" key="1">
    <source>
        <dbReference type="ARBA" id="ARBA00004141"/>
    </source>
</evidence>
<feature type="transmembrane region" description="Helical" evidence="9">
    <location>
        <begin position="46"/>
        <end position="65"/>
    </location>
</feature>
<evidence type="ECO:0000313" key="12">
    <source>
        <dbReference type="Proteomes" id="UP001162131"/>
    </source>
</evidence>
<comment type="caution">
    <text evidence="11">The sequence shown here is derived from an EMBL/GenBank/DDBJ whole genome shotgun (WGS) entry which is preliminary data.</text>
</comment>
<reference evidence="11" key="1">
    <citation type="submission" date="2021-09" db="EMBL/GenBank/DDBJ databases">
        <authorList>
            <consortium name="AG Swart"/>
            <person name="Singh M."/>
            <person name="Singh A."/>
            <person name="Seah K."/>
            <person name="Emmerich C."/>
        </authorList>
    </citation>
    <scope>NUCLEOTIDE SEQUENCE</scope>
    <source>
        <strain evidence="11">ATCC30299</strain>
    </source>
</reference>
<dbReference type="PANTHER" id="PTHR11730:SF6">
    <property type="entry name" value="AMMONIUM TRANSPORTER"/>
    <property type="match status" value="1"/>
</dbReference>
<dbReference type="PRINTS" id="PR00342">
    <property type="entry name" value="RHESUSRHD"/>
</dbReference>
<feature type="transmembrane region" description="Helical" evidence="9">
    <location>
        <begin position="287"/>
        <end position="305"/>
    </location>
</feature>
<comment type="similarity">
    <text evidence="3">Belongs to the ammonium transporter (TC 2.A.49) family. Rh subfamily.</text>
</comment>
<comment type="similarity">
    <text evidence="2">Belongs to the ammonia transporter channel (TC 1.A.11.2) family.</text>
</comment>
<comment type="subcellular location">
    <subcellularLocation>
        <location evidence="1">Membrane</location>
        <topology evidence="1">Multi-pass membrane protein</topology>
    </subcellularLocation>
</comment>
<feature type="transmembrane region" description="Helical" evidence="9">
    <location>
        <begin position="97"/>
        <end position="115"/>
    </location>
</feature>
<feature type="transmembrane region" description="Helical" evidence="9">
    <location>
        <begin position="12"/>
        <end position="34"/>
    </location>
</feature>
<dbReference type="InterPro" id="IPR002229">
    <property type="entry name" value="RhesusRHD"/>
</dbReference>
<accession>A0AAU9J1C9</accession>
<organism evidence="11 12">
    <name type="scientific">Blepharisma stoltei</name>
    <dbReference type="NCBI Taxonomy" id="1481888"/>
    <lineage>
        <taxon>Eukaryota</taxon>
        <taxon>Sar</taxon>
        <taxon>Alveolata</taxon>
        <taxon>Ciliophora</taxon>
        <taxon>Postciliodesmatophora</taxon>
        <taxon>Heterotrichea</taxon>
        <taxon>Heterotrichida</taxon>
        <taxon>Blepharismidae</taxon>
        <taxon>Blepharisma</taxon>
    </lineage>
</organism>
<feature type="transmembrane region" description="Helical" evidence="9">
    <location>
        <begin position="317"/>
        <end position="335"/>
    </location>
</feature>
<feature type="transmembrane region" description="Helical" evidence="9">
    <location>
        <begin position="355"/>
        <end position="379"/>
    </location>
</feature>
<evidence type="ECO:0000256" key="5">
    <source>
        <dbReference type="ARBA" id="ARBA00022692"/>
    </source>
</evidence>
<feature type="domain" description="Ammonium transporter AmtB-like" evidence="10">
    <location>
        <begin position="17"/>
        <end position="386"/>
    </location>
</feature>
<dbReference type="Proteomes" id="UP001162131">
    <property type="component" value="Unassembled WGS sequence"/>
</dbReference>
<evidence type="ECO:0000259" key="10">
    <source>
        <dbReference type="Pfam" id="PF00909"/>
    </source>
</evidence>
<evidence type="ECO:0000256" key="4">
    <source>
        <dbReference type="ARBA" id="ARBA00022448"/>
    </source>
</evidence>
<dbReference type="InterPro" id="IPR024041">
    <property type="entry name" value="NH4_transpt_AmtB-like_dom"/>
</dbReference>